<feature type="transmembrane region" description="Helical" evidence="5">
    <location>
        <begin position="413"/>
        <end position="432"/>
    </location>
</feature>
<dbReference type="InterPro" id="IPR051533">
    <property type="entry name" value="WaaL-like"/>
</dbReference>
<feature type="transmembrane region" description="Helical" evidence="5">
    <location>
        <begin position="324"/>
        <end position="346"/>
    </location>
</feature>
<evidence type="ECO:0000256" key="1">
    <source>
        <dbReference type="ARBA" id="ARBA00004141"/>
    </source>
</evidence>
<comment type="subcellular location">
    <subcellularLocation>
        <location evidence="1">Membrane</location>
        <topology evidence="1">Multi-pass membrane protein</topology>
    </subcellularLocation>
</comment>
<evidence type="ECO:0000256" key="3">
    <source>
        <dbReference type="ARBA" id="ARBA00022989"/>
    </source>
</evidence>
<dbReference type="GO" id="GO:0016020">
    <property type="term" value="C:membrane"/>
    <property type="evidence" value="ECO:0007669"/>
    <property type="project" value="UniProtKB-SubCell"/>
</dbReference>
<evidence type="ECO:0000256" key="4">
    <source>
        <dbReference type="ARBA" id="ARBA00023136"/>
    </source>
</evidence>
<feature type="transmembrane region" description="Helical" evidence="5">
    <location>
        <begin position="188"/>
        <end position="204"/>
    </location>
</feature>
<evidence type="ECO:0000313" key="8">
    <source>
        <dbReference type="Proteomes" id="UP000176329"/>
    </source>
</evidence>
<feature type="transmembrane region" description="Helical" evidence="5">
    <location>
        <begin position="383"/>
        <end position="401"/>
    </location>
</feature>
<feature type="transmembrane region" description="Helical" evidence="5">
    <location>
        <begin position="353"/>
        <end position="371"/>
    </location>
</feature>
<dbReference type="PANTHER" id="PTHR37422:SF13">
    <property type="entry name" value="LIPOPOLYSACCHARIDE BIOSYNTHESIS PROTEIN PA4999-RELATED"/>
    <property type="match status" value="1"/>
</dbReference>
<gene>
    <name evidence="7" type="ORF">A2848_03020</name>
</gene>
<dbReference type="Proteomes" id="UP000176329">
    <property type="component" value="Unassembled WGS sequence"/>
</dbReference>
<feature type="domain" description="O-antigen ligase-related" evidence="6">
    <location>
        <begin position="193"/>
        <end position="334"/>
    </location>
</feature>
<feature type="transmembrane region" description="Helical" evidence="5">
    <location>
        <begin position="29"/>
        <end position="46"/>
    </location>
</feature>
<dbReference type="PANTHER" id="PTHR37422">
    <property type="entry name" value="TEICHURONIC ACID BIOSYNTHESIS PROTEIN TUAE"/>
    <property type="match status" value="1"/>
</dbReference>
<feature type="transmembrane region" description="Helical" evidence="5">
    <location>
        <begin position="87"/>
        <end position="104"/>
    </location>
</feature>
<comment type="caution">
    <text evidence="7">The sequence shown here is derived from an EMBL/GenBank/DDBJ whole genome shotgun (WGS) entry which is preliminary data.</text>
</comment>
<dbReference type="EMBL" id="MFPV01000029">
    <property type="protein sequence ID" value="OGH61933.1"/>
    <property type="molecule type" value="Genomic_DNA"/>
</dbReference>
<keyword evidence="2 5" id="KW-0812">Transmembrane</keyword>
<evidence type="ECO:0000313" key="7">
    <source>
        <dbReference type="EMBL" id="OGH61933.1"/>
    </source>
</evidence>
<dbReference type="AlphaFoldDB" id="A0A1F6LRL7"/>
<dbReference type="Pfam" id="PF04932">
    <property type="entry name" value="Wzy_C"/>
    <property type="match status" value="1"/>
</dbReference>
<reference evidence="7 8" key="1">
    <citation type="journal article" date="2016" name="Nat. Commun.">
        <title>Thousands of microbial genomes shed light on interconnected biogeochemical processes in an aquifer system.</title>
        <authorList>
            <person name="Anantharaman K."/>
            <person name="Brown C.T."/>
            <person name="Hug L.A."/>
            <person name="Sharon I."/>
            <person name="Castelle C.J."/>
            <person name="Probst A.J."/>
            <person name="Thomas B.C."/>
            <person name="Singh A."/>
            <person name="Wilkins M.J."/>
            <person name="Karaoz U."/>
            <person name="Brodie E.L."/>
            <person name="Williams K.H."/>
            <person name="Hubbard S.S."/>
            <person name="Banfield J.F."/>
        </authorList>
    </citation>
    <scope>NUCLEOTIDE SEQUENCE [LARGE SCALE GENOMIC DNA]</scope>
</reference>
<dbReference type="InterPro" id="IPR011990">
    <property type="entry name" value="TPR-like_helical_dom_sf"/>
</dbReference>
<dbReference type="Gene3D" id="1.25.40.10">
    <property type="entry name" value="Tetratricopeptide repeat domain"/>
    <property type="match status" value="1"/>
</dbReference>
<accession>A0A1F6LRL7</accession>
<name>A0A1F6LRL7_9BACT</name>
<dbReference type="SUPFAM" id="SSF48452">
    <property type="entry name" value="TPR-like"/>
    <property type="match status" value="1"/>
</dbReference>
<feature type="transmembrane region" description="Helical" evidence="5">
    <location>
        <begin position="5"/>
        <end position="23"/>
    </location>
</feature>
<dbReference type="InterPro" id="IPR007016">
    <property type="entry name" value="O-antigen_ligase-rel_domated"/>
</dbReference>
<evidence type="ECO:0000256" key="5">
    <source>
        <dbReference type="SAM" id="Phobius"/>
    </source>
</evidence>
<organism evidence="7 8">
    <name type="scientific">Candidatus Magasanikbacteria bacterium RIFCSPHIGHO2_01_FULL_50_8</name>
    <dbReference type="NCBI Taxonomy" id="1798674"/>
    <lineage>
        <taxon>Bacteria</taxon>
        <taxon>Candidatus Magasanikiibacteriota</taxon>
    </lineage>
</organism>
<keyword evidence="4 5" id="KW-0472">Membrane</keyword>
<feature type="transmembrane region" description="Helical" evidence="5">
    <location>
        <begin position="157"/>
        <end position="176"/>
    </location>
</feature>
<evidence type="ECO:0000256" key="2">
    <source>
        <dbReference type="ARBA" id="ARBA00022692"/>
    </source>
</evidence>
<proteinExistence type="predicted"/>
<feature type="transmembrane region" description="Helical" evidence="5">
    <location>
        <begin position="234"/>
        <end position="253"/>
    </location>
</feature>
<sequence length="669" mass="74359">MIERILLVAFLVSPLILWTALPYPHTFPRFVWLALISTLWIGYIAYRRRSITLNKIDGVFLLFVAALGLSTIFSTDSTYSLWGSMERSFGFSLWIFLLGAYCGLRHAWHDAHLSRLVWCTTAAVVLLMSLWGCAQALVPGFATTFSGTRIGGTLGNAIFFGMYLSLSIGWLLLSMVAQDALRSRTEKFVVAVIMLLAITSMLLTKSTGALLGLCVGVGVGLTLWLYLKTKRTIILIIVAAIFVCAAGAGWYAYSKGLFNVSTTATRFIHWRMSLATLRAHPIFGYGYERYGAAANDFFDSALTVQALSETSADKPHNTQLELTVTTGVIGIGAYLALMITIIGSLWTLYKKSLLSSGEFAVLCGIIIGREVQNAAAFETHGTILFFILLLSYCAFRADALSHSPRVVLGKKSVAMLTFISFFLLLVGALRPLSDAIAVTRLDQTTTAPRPQQSVDQLLNHLTKSPYPETFFEALSHTIVGRYWQRPDHVRTWTATERAQWNHEAEKFRALMDAVEKKYEGNGLWSLRLGKSAFQLFSISHEPADAARAIRFLTQSAASSPRRQEPIMLIGQIELQRNNATEALAYFDAAVALNDKLGLAHWYRGMAQIAANERADVWWKSLKTGMENGYNPRSKPLNDFIYDRLLKAGLPDAAADFEGIILKWRIEYNV</sequence>
<feature type="transmembrane region" description="Helical" evidence="5">
    <location>
        <begin position="58"/>
        <end position="75"/>
    </location>
</feature>
<keyword evidence="3 5" id="KW-1133">Transmembrane helix</keyword>
<evidence type="ECO:0000259" key="6">
    <source>
        <dbReference type="Pfam" id="PF04932"/>
    </source>
</evidence>
<protein>
    <recommendedName>
        <fullName evidence="6">O-antigen ligase-related domain-containing protein</fullName>
    </recommendedName>
</protein>
<feature type="transmembrane region" description="Helical" evidence="5">
    <location>
        <begin position="210"/>
        <end position="227"/>
    </location>
</feature>
<feature type="transmembrane region" description="Helical" evidence="5">
    <location>
        <begin position="116"/>
        <end position="137"/>
    </location>
</feature>